<dbReference type="AlphaFoldDB" id="A0AAJ4XLP4"/>
<sequence>MGPSQTERKDLHSAADTSDLSVVPTLKESEIDLNLKSECHVVQRHAAMPQRISSAFPLITSEATYRAYLTATMLGIVMTKSQPELE</sequence>
<reference evidence="1" key="1">
    <citation type="submission" date="2023-10" db="EMBL/GenBank/DDBJ databases">
        <authorList>
            <person name="Guldener U."/>
        </authorList>
    </citation>
    <scope>NUCLEOTIDE SEQUENCE</scope>
    <source>
        <strain evidence="1">Mp4</strain>
    </source>
</reference>
<name>A0AAJ4XLP4_9BASI</name>
<gene>
    <name evidence="1" type="ORF">MEPE_03199</name>
</gene>
<dbReference type="Proteomes" id="UP001294444">
    <property type="component" value="Unassembled WGS sequence"/>
</dbReference>
<accession>A0AAJ4XLP4</accession>
<keyword evidence="2" id="KW-1185">Reference proteome</keyword>
<proteinExistence type="predicted"/>
<organism evidence="1 2">
    <name type="scientific">Melanopsichium pennsylvanicum</name>
    <dbReference type="NCBI Taxonomy" id="63383"/>
    <lineage>
        <taxon>Eukaryota</taxon>
        <taxon>Fungi</taxon>
        <taxon>Dikarya</taxon>
        <taxon>Basidiomycota</taxon>
        <taxon>Ustilaginomycotina</taxon>
        <taxon>Ustilaginomycetes</taxon>
        <taxon>Ustilaginales</taxon>
        <taxon>Ustilaginaceae</taxon>
        <taxon>Melanopsichium</taxon>
    </lineage>
</organism>
<evidence type="ECO:0000313" key="2">
    <source>
        <dbReference type="Proteomes" id="UP001294444"/>
    </source>
</evidence>
<protein>
    <submittedName>
        <fullName evidence="1">Uncharacterized protein</fullName>
    </submittedName>
</protein>
<comment type="caution">
    <text evidence="1">The sequence shown here is derived from an EMBL/GenBank/DDBJ whole genome shotgun (WGS) entry which is preliminary data.</text>
</comment>
<evidence type="ECO:0000313" key="1">
    <source>
        <dbReference type="EMBL" id="SNX84490.1"/>
    </source>
</evidence>
<dbReference type="EMBL" id="OAPG01000006">
    <property type="protein sequence ID" value="SNX84490.1"/>
    <property type="molecule type" value="Genomic_DNA"/>
</dbReference>